<keyword evidence="1" id="KW-0175">Coiled coil</keyword>
<keyword evidence="2" id="KW-1185">Reference proteome</keyword>
<protein>
    <submittedName>
        <fullName evidence="3">Uncharacterized protein PF11_0207-like</fullName>
    </submittedName>
</protein>
<dbReference type="KEGG" id="gacu:117544502"/>
<dbReference type="RefSeq" id="XP_034069513.1">
    <property type="nucleotide sequence ID" value="XM_034213622.1"/>
</dbReference>
<dbReference type="InParanoid" id="A0A6P8TYW5"/>
<reference evidence="3" key="1">
    <citation type="submission" date="2025-08" db="UniProtKB">
        <authorList>
            <consortium name="RefSeq"/>
        </authorList>
    </citation>
    <scope>IDENTIFICATION</scope>
</reference>
<gene>
    <name evidence="3" type="primary">LOC117544502</name>
</gene>
<feature type="coiled-coil region" evidence="1">
    <location>
        <begin position="12"/>
        <end position="39"/>
    </location>
</feature>
<sequence length="456" mass="54557">MNKENLDFDLIRSDILKQRDMLEQQRQDIKEETETFEITKTDLQVLKEHERIQFDEINKEKELLAQIKTTIESEMELLSEKRRMEGELSDTKTKEDWLIRSVGGIRVQLKHLNQVSNEVFTKNIEVLGQKYIDMLQLNLLLEHKFKEFDKKRKEITNYYDLIQTDKNNIVKVKFDKVVQTEVAWQKLHEQEPCVEKQVLNKREDFKCHVVMQPDFTIQTETIDQQKFKGDKHDLKIKNKYLKTDIDVLVMDKEYEKNKQLSASEQDYFTDKKRSKRDCLRKIWKDTKMERKEIYQMKIMSHEMRNNLEKRLKLINEFVRRPWLQENESLEKELKQELGKDMTSQSDWKIDRTMLDLRHTQLQQLKAQKLTKIVKLSDKEKVLRPKRTTNNDQTLKVNVTTEDVQVKKGEASATMYKEQTKVGEKKAAPETSSGLLSQLQQYYRCCCHCCCKQVCQE</sequence>
<accession>A0A6P8TYW5</accession>
<name>A0A6P8TYW5_GYMAC</name>
<dbReference type="Proteomes" id="UP000515161">
    <property type="component" value="Unplaced"/>
</dbReference>
<dbReference type="OrthoDB" id="8899589at2759"/>
<dbReference type="GeneID" id="117544502"/>
<evidence type="ECO:0000256" key="1">
    <source>
        <dbReference type="SAM" id="Coils"/>
    </source>
</evidence>
<organism evidence="2 3">
    <name type="scientific">Gymnodraco acuticeps</name>
    <name type="common">Antarctic dragonfish</name>
    <dbReference type="NCBI Taxonomy" id="8218"/>
    <lineage>
        <taxon>Eukaryota</taxon>
        <taxon>Metazoa</taxon>
        <taxon>Chordata</taxon>
        <taxon>Craniata</taxon>
        <taxon>Vertebrata</taxon>
        <taxon>Euteleostomi</taxon>
        <taxon>Actinopterygii</taxon>
        <taxon>Neopterygii</taxon>
        <taxon>Teleostei</taxon>
        <taxon>Neoteleostei</taxon>
        <taxon>Acanthomorphata</taxon>
        <taxon>Eupercaria</taxon>
        <taxon>Perciformes</taxon>
        <taxon>Notothenioidei</taxon>
        <taxon>Bathydraconidae</taxon>
        <taxon>Gymnodraco</taxon>
    </lineage>
</organism>
<dbReference type="AlphaFoldDB" id="A0A6P8TYW5"/>
<proteinExistence type="predicted"/>
<evidence type="ECO:0000313" key="3">
    <source>
        <dbReference type="RefSeq" id="XP_034069513.1"/>
    </source>
</evidence>
<evidence type="ECO:0000313" key="2">
    <source>
        <dbReference type="Proteomes" id="UP000515161"/>
    </source>
</evidence>